<keyword evidence="6" id="KW-0539">Nucleus</keyword>
<evidence type="ECO:0000256" key="3">
    <source>
        <dbReference type="ARBA" id="ARBA00023015"/>
    </source>
</evidence>
<dbReference type="PANTHER" id="PTHR31944:SF131">
    <property type="entry name" value="HEME-RESPONSIVE ZINC FINGER TRANSCRIPTION FACTOR HAP1"/>
    <property type="match status" value="1"/>
</dbReference>
<evidence type="ECO:0000256" key="5">
    <source>
        <dbReference type="ARBA" id="ARBA00023163"/>
    </source>
</evidence>
<organism evidence="9 10">
    <name type="scientific">Coniochaeta ligniaria NRRL 30616</name>
    <dbReference type="NCBI Taxonomy" id="1408157"/>
    <lineage>
        <taxon>Eukaryota</taxon>
        <taxon>Fungi</taxon>
        <taxon>Dikarya</taxon>
        <taxon>Ascomycota</taxon>
        <taxon>Pezizomycotina</taxon>
        <taxon>Sordariomycetes</taxon>
        <taxon>Sordariomycetidae</taxon>
        <taxon>Coniochaetales</taxon>
        <taxon>Coniochaetaceae</taxon>
        <taxon>Coniochaeta</taxon>
    </lineage>
</organism>
<dbReference type="InterPro" id="IPR051430">
    <property type="entry name" value="Fungal_TF_Env_Response"/>
</dbReference>
<dbReference type="InParanoid" id="A0A1J7JSL5"/>
<dbReference type="GO" id="GO:0008270">
    <property type="term" value="F:zinc ion binding"/>
    <property type="evidence" value="ECO:0007669"/>
    <property type="project" value="InterPro"/>
</dbReference>
<evidence type="ECO:0000313" key="9">
    <source>
        <dbReference type="EMBL" id="OIW30746.1"/>
    </source>
</evidence>
<evidence type="ECO:0000256" key="7">
    <source>
        <dbReference type="SAM" id="MobiDB-lite"/>
    </source>
</evidence>
<feature type="region of interest" description="Disordered" evidence="7">
    <location>
        <begin position="1"/>
        <end position="42"/>
    </location>
</feature>
<dbReference type="Pfam" id="PF04082">
    <property type="entry name" value="Fungal_trans"/>
    <property type="match status" value="1"/>
</dbReference>
<accession>A0A1J7JSL5</accession>
<proteinExistence type="predicted"/>
<dbReference type="Proteomes" id="UP000182658">
    <property type="component" value="Unassembled WGS sequence"/>
</dbReference>
<feature type="region of interest" description="Disordered" evidence="7">
    <location>
        <begin position="83"/>
        <end position="105"/>
    </location>
</feature>
<protein>
    <recommendedName>
        <fullName evidence="8">Xylanolytic transcriptional activator regulatory domain-containing protein</fullName>
    </recommendedName>
</protein>
<keyword evidence="4" id="KW-0238">DNA-binding</keyword>
<dbReference type="SMART" id="SM00906">
    <property type="entry name" value="Fungal_trans"/>
    <property type="match status" value="1"/>
</dbReference>
<keyword evidence="1" id="KW-0479">Metal-binding</keyword>
<evidence type="ECO:0000259" key="8">
    <source>
        <dbReference type="SMART" id="SM00906"/>
    </source>
</evidence>
<dbReference type="OrthoDB" id="762982at2759"/>
<dbReference type="PANTHER" id="PTHR31944">
    <property type="entry name" value="HEME-RESPONSIVE ZINC FINGER TRANSCRIPTION FACTOR HAP1"/>
    <property type="match status" value="1"/>
</dbReference>
<sequence length="652" mass="73485">MQPVKSHRRPRIPLSCDPCRSRKWNGVVPTAAAGPTNGEGDATLKRIDHLEDLVKKLIAERQASSPKPNTNSDGVVHTPESLARNALLRSPPRVSSPEPDEAGETVMDGVNSVYHGGDEWFTVLREQDTHDYNFRPTYSHTVDGAGLLYSQVKPIERIEILSTLPPKSEVDRLISCFFDTQTFPMAVAPILHQPTFMREYDEHWRNPSQTHIIWLGLLFSVLGITMLAYHQYGEPPEYEGTSETLSQLYRLRTAQCLQSGDISKCLPYTVEAMRLNATAELNRKDDMRRGLWIMTGVLVRTAINMGYHRDPSHSPGISVLKAEYRRRIWLSVMSMDDMASFVGGFPRMMMAVYSDTKEPRNLHDWELSEETTVLPPSRPLTEWTSTTYLLLKGRLFKALGRVGDFSTSPGLVSYDAVLEVDRALHDAYEEFPPHMKLEAVRVKGSLTIQARADFARMSLLGMYHRGMCTLHRRYLAKSRVDSRYKLSRDRCISSALTTLSFQFDLETPWYKLAQTRHMLILAGMVLILELELRRKAPDKDDAPDSNVLVQALEESCAGWAEATETCDEALRFHQFLVGMLAGFRPGAEADAESSQTVLPEVPFDLSGIPLQLDTPSGGLSFENDLSNMDFDWTSWDAFIEGSATSHETAPMY</sequence>
<dbReference type="InterPro" id="IPR007219">
    <property type="entry name" value="XnlR_reg_dom"/>
</dbReference>
<evidence type="ECO:0000256" key="1">
    <source>
        <dbReference type="ARBA" id="ARBA00022723"/>
    </source>
</evidence>
<feature type="domain" description="Xylanolytic transcriptional activator regulatory" evidence="8">
    <location>
        <begin position="291"/>
        <end position="365"/>
    </location>
</feature>
<dbReference type="AlphaFoldDB" id="A0A1J7JSL5"/>
<keyword evidence="2" id="KW-0862">Zinc</keyword>
<dbReference type="CDD" id="cd12148">
    <property type="entry name" value="fungal_TF_MHR"/>
    <property type="match status" value="1"/>
</dbReference>
<keyword evidence="3" id="KW-0805">Transcription regulation</keyword>
<dbReference type="EMBL" id="KV875096">
    <property type="protein sequence ID" value="OIW30746.1"/>
    <property type="molecule type" value="Genomic_DNA"/>
</dbReference>
<keyword evidence="5" id="KW-0804">Transcription</keyword>
<dbReference type="GO" id="GO:0005634">
    <property type="term" value="C:nucleus"/>
    <property type="evidence" value="ECO:0007669"/>
    <property type="project" value="TreeGrafter"/>
</dbReference>
<dbReference type="GO" id="GO:0000978">
    <property type="term" value="F:RNA polymerase II cis-regulatory region sequence-specific DNA binding"/>
    <property type="evidence" value="ECO:0007669"/>
    <property type="project" value="TreeGrafter"/>
</dbReference>
<evidence type="ECO:0000313" key="10">
    <source>
        <dbReference type="Proteomes" id="UP000182658"/>
    </source>
</evidence>
<dbReference type="GO" id="GO:0006351">
    <property type="term" value="P:DNA-templated transcription"/>
    <property type="evidence" value="ECO:0007669"/>
    <property type="project" value="InterPro"/>
</dbReference>
<reference evidence="9 10" key="1">
    <citation type="submission" date="2016-10" db="EMBL/GenBank/DDBJ databases">
        <title>Draft genome sequence of Coniochaeta ligniaria NRRL30616, a lignocellulolytic fungus for bioabatement of inhibitors in plant biomass hydrolysates.</title>
        <authorList>
            <consortium name="DOE Joint Genome Institute"/>
            <person name="Jimenez D.J."/>
            <person name="Hector R.E."/>
            <person name="Riley R."/>
            <person name="Sun H."/>
            <person name="Grigoriev I.V."/>
            <person name="Van Elsas J.D."/>
            <person name="Nichols N.N."/>
        </authorList>
    </citation>
    <scope>NUCLEOTIDE SEQUENCE [LARGE SCALE GENOMIC DNA]</scope>
    <source>
        <strain evidence="9 10">NRRL 30616</strain>
    </source>
</reference>
<keyword evidence="10" id="KW-1185">Reference proteome</keyword>
<dbReference type="GO" id="GO:0001228">
    <property type="term" value="F:DNA-binding transcription activator activity, RNA polymerase II-specific"/>
    <property type="evidence" value="ECO:0007669"/>
    <property type="project" value="TreeGrafter"/>
</dbReference>
<evidence type="ECO:0000256" key="2">
    <source>
        <dbReference type="ARBA" id="ARBA00022833"/>
    </source>
</evidence>
<name>A0A1J7JSL5_9PEZI</name>
<dbReference type="STRING" id="1408157.A0A1J7JSL5"/>
<feature type="compositionally biased region" description="Basic residues" evidence="7">
    <location>
        <begin position="1"/>
        <end position="11"/>
    </location>
</feature>
<evidence type="ECO:0000256" key="6">
    <source>
        <dbReference type="ARBA" id="ARBA00023242"/>
    </source>
</evidence>
<gene>
    <name evidence="9" type="ORF">CONLIGDRAFT_653517</name>
</gene>
<evidence type="ECO:0000256" key="4">
    <source>
        <dbReference type="ARBA" id="ARBA00023125"/>
    </source>
</evidence>